<dbReference type="PROSITE" id="PS50931">
    <property type="entry name" value="HTH_LYSR"/>
    <property type="match status" value="1"/>
</dbReference>
<dbReference type="InterPro" id="IPR000847">
    <property type="entry name" value="LysR_HTH_N"/>
</dbReference>
<keyword evidence="7" id="KW-1185">Reference proteome</keyword>
<dbReference type="Proteomes" id="UP000007054">
    <property type="component" value="Chromosome"/>
</dbReference>
<dbReference type="BioCyc" id="RCHA213810:RUM_RS02735-MONOMER"/>
<reference evidence="6" key="2">
    <citation type="submission" date="2010-03" db="EMBL/GenBank/DDBJ databases">
        <authorList>
            <person name="Pajon A."/>
        </authorList>
    </citation>
    <scope>NUCLEOTIDE SEQUENCE</scope>
    <source>
        <strain evidence="6">Type strain: 18P13</strain>
    </source>
</reference>
<dbReference type="Gene3D" id="3.40.190.290">
    <property type="match status" value="1"/>
</dbReference>
<dbReference type="RefSeq" id="WP_015557693.1">
    <property type="nucleotide sequence ID" value="NC_021039.1"/>
</dbReference>
<accession>D4LAZ1</accession>
<dbReference type="GO" id="GO:0005829">
    <property type="term" value="C:cytosol"/>
    <property type="evidence" value="ECO:0007669"/>
    <property type="project" value="TreeGrafter"/>
</dbReference>
<dbReference type="GO" id="GO:0003677">
    <property type="term" value="F:DNA binding"/>
    <property type="evidence" value="ECO:0007669"/>
    <property type="project" value="UniProtKB-KW"/>
</dbReference>
<dbReference type="STRING" id="213810.RUM_05670"/>
<keyword evidence="4" id="KW-0804">Transcription</keyword>
<gene>
    <name evidence="6" type="ordered locus">RUM_05670</name>
</gene>
<dbReference type="InterPro" id="IPR005119">
    <property type="entry name" value="LysR_subst-bd"/>
</dbReference>
<dbReference type="GO" id="GO:0003700">
    <property type="term" value="F:DNA-binding transcription factor activity"/>
    <property type="evidence" value="ECO:0007669"/>
    <property type="project" value="InterPro"/>
</dbReference>
<dbReference type="InterPro" id="IPR036388">
    <property type="entry name" value="WH-like_DNA-bd_sf"/>
</dbReference>
<dbReference type="PATRIC" id="fig|213810.4.peg.474"/>
<keyword evidence="2" id="KW-0805">Transcription regulation</keyword>
<sequence length="322" mass="36034">MTPQQIEYVLLVAQLRSFSKAAQKLYITQPSLSKYIINIERQLGTEIFDRSTTPISLTAAGEAYVATARQIKAAQDDLANRIADMQNLRAGTLKIGASTFRTSYMLARSISQFCREHAGVEVSIADNNSENLKEMLRAGQIDLLISTGSFDPKYFDVEPLATEQLYAAVPAAAPVNGKLADWQLSWEDIRSRSERFLRAKPVDLSRLRDVPFILPQQEEFNEEVMQRSFIAFGGLPEPALRVRTIDAAFSFVVSGFGMTLIPDTMIHFGNYAAHPVFYALEPAHAQRQICLVMRRSSYVSKAAAAYCLTLKRLVEIGTWRIL</sequence>
<dbReference type="Gene3D" id="1.10.10.10">
    <property type="entry name" value="Winged helix-like DNA-binding domain superfamily/Winged helix DNA-binding domain"/>
    <property type="match status" value="1"/>
</dbReference>
<evidence type="ECO:0000313" key="6">
    <source>
        <dbReference type="EMBL" id="CBL16786.1"/>
    </source>
</evidence>
<evidence type="ECO:0000256" key="3">
    <source>
        <dbReference type="ARBA" id="ARBA00023125"/>
    </source>
</evidence>
<dbReference type="AlphaFoldDB" id="D4LAZ1"/>
<keyword evidence="3" id="KW-0238">DNA-binding</keyword>
<evidence type="ECO:0000256" key="4">
    <source>
        <dbReference type="ARBA" id="ARBA00023163"/>
    </source>
</evidence>
<evidence type="ECO:0000259" key="5">
    <source>
        <dbReference type="PROSITE" id="PS50931"/>
    </source>
</evidence>
<dbReference type="HOGENOM" id="CLU_039613_6_2_9"/>
<dbReference type="PANTHER" id="PTHR30419">
    <property type="entry name" value="HTH-TYPE TRANSCRIPTIONAL REGULATOR YBHD"/>
    <property type="match status" value="1"/>
</dbReference>
<evidence type="ECO:0000256" key="1">
    <source>
        <dbReference type="ARBA" id="ARBA00009437"/>
    </source>
</evidence>
<dbReference type="GeneID" id="83155380"/>
<organism evidence="6 7">
    <name type="scientific">Ruminococcus champanellensis (strain DSM 18848 / JCM 17042 / KCTC 15320 / 18P13)</name>
    <dbReference type="NCBI Taxonomy" id="213810"/>
    <lineage>
        <taxon>Bacteria</taxon>
        <taxon>Bacillati</taxon>
        <taxon>Bacillota</taxon>
        <taxon>Clostridia</taxon>
        <taxon>Eubacteriales</taxon>
        <taxon>Oscillospiraceae</taxon>
        <taxon>Ruminococcus</taxon>
    </lineage>
</organism>
<dbReference type="Pfam" id="PF00126">
    <property type="entry name" value="HTH_1"/>
    <property type="match status" value="1"/>
</dbReference>
<reference evidence="6" key="1">
    <citation type="submission" date="2010-03" db="EMBL/GenBank/DDBJ databases">
        <title>The genome sequence of Ruminococcus sp. 18P13.</title>
        <authorList>
            <consortium name="metaHIT consortium -- http://www.metahit.eu/"/>
            <person name="Pajon A."/>
            <person name="Turner K."/>
            <person name="Parkhill J."/>
            <person name="Bernalier A."/>
        </authorList>
    </citation>
    <scope>NUCLEOTIDE SEQUENCE [LARGE SCALE GENOMIC DNA]</scope>
    <source>
        <strain evidence="6">Type strain: 18P13</strain>
    </source>
</reference>
<dbReference type="PRINTS" id="PR00039">
    <property type="entry name" value="HTHLYSR"/>
</dbReference>
<dbReference type="InterPro" id="IPR050950">
    <property type="entry name" value="HTH-type_LysR_regulators"/>
</dbReference>
<dbReference type="SUPFAM" id="SSF46785">
    <property type="entry name" value="Winged helix' DNA-binding domain"/>
    <property type="match status" value="1"/>
</dbReference>
<dbReference type="EMBL" id="FP929052">
    <property type="protein sequence ID" value="CBL16786.1"/>
    <property type="molecule type" value="Genomic_DNA"/>
</dbReference>
<feature type="domain" description="HTH lysR-type" evidence="5">
    <location>
        <begin position="1"/>
        <end position="58"/>
    </location>
</feature>
<dbReference type="CDD" id="cd05466">
    <property type="entry name" value="PBP2_LTTR_substrate"/>
    <property type="match status" value="1"/>
</dbReference>
<dbReference type="InterPro" id="IPR036390">
    <property type="entry name" value="WH_DNA-bd_sf"/>
</dbReference>
<evidence type="ECO:0000256" key="2">
    <source>
        <dbReference type="ARBA" id="ARBA00023015"/>
    </source>
</evidence>
<comment type="similarity">
    <text evidence="1">Belongs to the LysR transcriptional regulatory family.</text>
</comment>
<name>D4LAZ1_RUMC1</name>
<protein>
    <submittedName>
        <fullName evidence="6">Transcriptional regulator</fullName>
    </submittedName>
</protein>
<dbReference type="KEGG" id="rch:RUM_05670"/>
<dbReference type="SUPFAM" id="SSF53850">
    <property type="entry name" value="Periplasmic binding protein-like II"/>
    <property type="match status" value="1"/>
</dbReference>
<evidence type="ECO:0000313" key="7">
    <source>
        <dbReference type="Proteomes" id="UP000007054"/>
    </source>
</evidence>
<proteinExistence type="inferred from homology"/>
<dbReference type="Pfam" id="PF03466">
    <property type="entry name" value="LysR_substrate"/>
    <property type="match status" value="1"/>
</dbReference>